<dbReference type="GO" id="GO:0003984">
    <property type="term" value="F:acetolactate synthase activity"/>
    <property type="evidence" value="ECO:0007669"/>
    <property type="project" value="TreeGrafter"/>
</dbReference>
<evidence type="ECO:0000259" key="4">
    <source>
        <dbReference type="Pfam" id="PF00205"/>
    </source>
</evidence>
<dbReference type="InterPro" id="IPR045229">
    <property type="entry name" value="TPP_enz"/>
</dbReference>
<comment type="similarity">
    <text evidence="1 3">Belongs to the TPP enzyme family.</text>
</comment>
<dbReference type="GO" id="GO:0009097">
    <property type="term" value="P:isoleucine biosynthetic process"/>
    <property type="evidence" value="ECO:0007669"/>
    <property type="project" value="TreeGrafter"/>
</dbReference>
<dbReference type="SUPFAM" id="SSF52467">
    <property type="entry name" value="DHS-like NAD/FAD-binding domain"/>
    <property type="match status" value="1"/>
</dbReference>
<dbReference type="RefSeq" id="WP_149957327.1">
    <property type="nucleotide sequence ID" value="NZ_BKDJ01000011.1"/>
</dbReference>
<dbReference type="GO" id="GO:0009099">
    <property type="term" value="P:L-valine biosynthetic process"/>
    <property type="evidence" value="ECO:0007669"/>
    <property type="project" value="TreeGrafter"/>
</dbReference>
<feature type="domain" description="Thiamine pyrophosphate enzyme N-terminal TPP-binding" evidence="6">
    <location>
        <begin position="3"/>
        <end position="103"/>
    </location>
</feature>
<dbReference type="Gene3D" id="3.40.50.1220">
    <property type="entry name" value="TPP-binding domain"/>
    <property type="match status" value="1"/>
</dbReference>
<gene>
    <name evidence="7" type="primary">ilvB_3</name>
    <name evidence="7" type="ORF">NCCP1664_22140</name>
</gene>
<evidence type="ECO:0000313" key="7">
    <source>
        <dbReference type="EMBL" id="GER23719.1"/>
    </source>
</evidence>
<accession>A0A5A7NSL3</accession>
<dbReference type="CDD" id="cd00568">
    <property type="entry name" value="TPP_enzymes"/>
    <property type="match status" value="1"/>
</dbReference>
<feature type="domain" description="Thiamine pyrophosphate enzyme central" evidence="4">
    <location>
        <begin position="192"/>
        <end position="312"/>
    </location>
</feature>
<evidence type="ECO:0000259" key="5">
    <source>
        <dbReference type="Pfam" id="PF02775"/>
    </source>
</evidence>
<dbReference type="EMBL" id="BKDJ01000011">
    <property type="protein sequence ID" value="GER23719.1"/>
    <property type="molecule type" value="Genomic_DNA"/>
</dbReference>
<dbReference type="InterPro" id="IPR012001">
    <property type="entry name" value="Thiamin_PyroP_enz_TPP-bd_dom"/>
</dbReference>
<dbReference type="OrthoDB" id="3203527at2"/>
<dbReference type="Pfam" id="PF02776">
    <property type="entry name" value="TPP_enzyme_N"/>
    <property type="match status" value="1"/>
</dbReference>
<keyword evidence="8" id="KW-1185">Reference proteome</keyword>
<dbReference type="GO" id="GO:0000287">
    <property type="term" value="F:magnesium ion binding"/>
    <property type="evidence" value="ECO:0007669"/>
    <property type="project" value="InterPro"/>
</dbReference>
<dbReference type="InterPro" id="IPR029061">
    <property type="entry name" value="THDP-binding"/>
</dbReference>
<dbReference type="InterPro" id="IPR029035">
    <property type="entry name" value="DHS-like_NAD/FAD-binding_dom"/>
</dbReference>
<dbReference type="CDD" id="cd07035">
    <property type="entry name" value="TPP_PYR_POX_like"/>
    <property type="match status" value="1"/>
</dbReference>
<organism evidence="7 8">
    <name type="scientific">Zafaria cholistanensis</name>
    <dbReference type="NCBI Taxonomy" id="1682741"/>
    <lineage>
        <taxon>Bacteria</taxon>
        <taxon>Bacillati</taxon>
        <taxon>Actinomycetota</taxon>
        <taxon>Actinomycetes</taxon>
        <taxon>Micrococcales</taxon>
        <taxon>Micrococcaceae</taxon>
        <taxon>Zafaria</taxon>
    </lineage>
</organism>
<sequence>MITVSAAVAETVAEHADEVFALMGNGNAYFTDALARQSRVHITAVRHEQATVASADAYQRATRRIAAATTTYGPGFTNAITPLAEAACARIPLVFVVGAEPSTGPRPWDVDQAAMAEAAGARVLIVDAATPRGTTRQAFALAEAERRPVVLFIPYDLGAAEAHDEAQEQATLSDAARHDADPRILDAVADGVAEAARALTSAKRPLILAGRGARAAAARLGDLADRIGALTVSSAPARGTFAGRGWDLGVCGGFASEDSSKLIQQADVVLAVGTSLNQFTMAFGDQFAAEATLIQIDLAPSPTHPQVDRHLAGDSVILTEALLDALSGHTPPAQRWEGLAEEARHSRLTFRRDEGTGQAADGRLDPRSVMAALNTILPANRQIVTDGGHFIGWPSYHLDLPEPDALIMVGTHYQAIGLGFPSAPGAVRARPDATTVVVTGDGGGIMGLPDLDTLVRTASSAVVLVFNDACYGAEIHQYGSQGLHEAVMEIEQADFAQLALGFGAAGLVVETMQDLNGVRGWVEAGARGTLVVDLRISRTVVAPFIMEIIEKTIKK</sequence>
<dbReference type="PANTHER" id="PTHR18968">
    <property type="entry name" value="THIAMINE PYROPHOSPHATE ENZYMES"/>
    <property type="match status" value="1"/>
</dbReference>
<evidence type="ECO:0000256" key="2">
    <source>
        <dbReference type="ARBA" id="ARBA00023052"/>
    </source>
</evidence>
<name>A0A5A7NSL3_9MICC</name>
<protein>
    <submittedName>
        <fullName evidence="7">Acetolactate synthase I/II/III large subunit</fullName>
    </submittedName>
</protein>
<keyword evidence="2 3" id="KW-0786">Thiamine pyrophosphate</keyword>
<proteinExistence type="inferred from homology"/>
<dbReference type="InterPro" id="IPR012000">
    <property type="entry name" value="Thiamin_PyroP_enz_cen_dom"/>
</dbReference>
<feature type="domain" description="Thiamine pyrophosphate enzyme TPP-binding" evidence="5">
    <location>
        <begin position="387"/>
        <end position="516"/>
    </location>
</feature>
<evidence type="ECO:0000313" key="8">
    <source>
        <dbReference type="Proteomes" id="UP000325307"/>
    </source>
</evidence>
<dbReference type="GO" id="GO:0050660">
    <property type="term" value="F:flavin adenine dinucleotide binding"/>
    <property type="evidence" value="ECO:0007669"/>
    <property type="project" value="TreeGrafter"/>
</dbReference>
<dbReference type="AlphaFoldDB" id="A0A5A7NSL3"/>
<dbReference type="GO" id="GO:0005948">
    <property type="term" value="C:acetolactate synthase complex"/>
    <property type="evidence" value="ECO:0007669"/>
    <property type="project" value="TreeGrafter"/>
</dbReference>
<evidence type="ECO:0000256" key="3">
    <source>
        <dbReference type="RuleBase" id="RU362132"/>
    </source>
</evidence>
<dbReference type="Pfam" id="PF02775">
    <property type="entry name" value="TPP_enzyme_C"/>
    <property type="match status" value="1"/>
</dbReference>
<reference evidence="7 8" key="1">
    <citation type="submission" date="2019-09" db="EMBL/GenBank/DDBJ databases">
        <title>Arthrobacter zafarii sp. nov., a moderately thermotolerant and halotolerant actinobacterium isolated from Cholistan desert soil of Pakistan.</title>
        <authorList>
            <person name="Amin A."/>
            <person name="Ahmed I."/>
            <person name="Khalid N."/>
            <person name="Schumann P."/>
            <person name="Busse H.J."/>
            <person name="Khan I.U."/>
            <person name="Li S."/>
            <person name="Li W.J."/>
        </authorList>
    </citation>
    <scope>NUCLEOTIDE SEQUENCE [LARGE SCALE GENOMIC DNA]</scope>
    <source>
        <strain evidence="7 8">NCCP-1664</strain>
    </source>
</reference>
<dbReference type="GO" id="GO:0030976">
    <property type="term" value="F:thiamine pyrophosphate binding"/>
    <property type="evidence" value="ECO:0007669"/>
    <property type="project" value="InterPro"/>
</dbReference>
<evidence type="ECO:0000256" key="1">
    <source>
        <dbReference type="ARBA" id="ARBA00007812"/>
    </source>
</evidence>
<dbReference type="InterPro" id="IPR011766">
    <property type="entry name" value="TPP_enzyme_TPP-bd"/>
</dbReference>
<comment type="caution">
    <text evidence="7">The sequence shown here is derived from an EMBL/GenBank/DDBJ whole genome shotgun (WGS) entry which is preliminary data.</text>
</comment>
<dbReference type="PANTHER" id="PTHR18968:SF13">
    <property type="entry name" value="ACETOLACTATE SYNTHASE CATALYTIC SUBUNIT, MITOCHONDRIAL"/>
    <property type="match status" value="1"/>
</dbReference>
<dbReference type="Proteomes" id="UP000325307">
    <property type="component" value="Unassembled WGS sequence"/>
</dbReference>
<dbReference type="SUPFAM" id="SSF52518">
    <property type="entry name" value="Thiamin diphosphate-binding fold (THDP-binding)"/>
    <property type="match status" value="2"/>
</dbReference>
<dbReference type="Gene3D" id="3.40.50.970">
    <property type="match status" value="2"/>
</dbReference>
<evidence type="ECO:0000259" key="6">
    <source>
        <dbReference type="Pfam" id="PF02776"/>
    </source>
</evidence>
<dbReference type="Pfam" id="PF00205">
    <property type="entry name" value="TPP_enzyme_M"/>
    <property type="match status" value="1"/>
</dbReference>